<accession>A0A7X3K7S4</accession>
<dbReference type="SUPFAM" id="SSF52833">
    <property type="entry name" value="Thioredoxin-like"/>
    <property type="match status" value="1"/>
</dbReference>
<dbReference type="Pfam" id="PF01323">
    <property type="entry name" value="DSBA"/>
    <property type="match status" value="1"/>
</dbReference>
<organism evidence="2 3">
    <name type="scientific">Massilia cellulosiltytica</name>
    <dbReference type="NCBI Taxonomy" id="2683234"/>
    <lineage>
        <taxon>Bacteria</taxon>
        <taxon>Pseudomonadati</taxon>
        <taxon>Pseudomonadota</taxon>
        <taxon>Betaproteobacteria</taxon>
        <taxon>Burkholderiales</taxon>
        <taxon>Oxalobacteraceae</taxon>
        <taxon>Telluria group</taxon>
        <taxon>Massilia</taxon>
    </lineage>
</organism>
<dbReference type="Proteomes" id="UP000443353">
    <property type="component" value="Unassembled WGS sequence"/>
</dbReference>
<comment type="caution">
    <text evidence="2">The sequence shown here is derived from an EMBL/GenBank/DDBJ whole genome shotgun (WGS) entry which is preliminary data.</text>
</comment>
<proteinExistence type="predicted"/>
<protein>
    <submittedName>
        <fullName evidence="2">DsbA family oxidoreductase</fullName>
    </submittedName>
</protein>
<dbReference type="Gene3D" id="3.40.30.10">
    <property type="entry name" value="Glutaredoxin"/>
    <property type="match status" value="1"/>
</dbReference>
<dbReference type="InterPro" id="IPR036249">
    <property type="entry name" value="Thioredoxin-like_sf"/>
</dbReference>
<keyword evidence="3" id="KW-1185">Reference proteome</keyword>
<dbReference type="AlphaFoldDB" id="A0A7X3K7S4"/>
<feature type="domain" description="DSBA-like thioredoxin" evidence="1">
    <location>
        <begin position="7"/>
        <end position="208"/>
    </location>
</feature>
<dbReference type="GO" id="GO:0016491">
    <property type="term" value="F:oxidoreductase activity"/>
    <property type="evidence" value="ECO:0007669"/>
    <property type="project" value="InterPro"/>
</dbReference>
<gene>
    <name evidence="2" type="ORF">GPY61_14750</name>
</gene>
<name>A0A7X3K7S4_9BURK</name>
<evidence type="ECO:0000313" key="3">
    <source>
        <dbReference type="Proteomes" id="UP000443353"/>
    </source>
</evidence>
<evidence type="ECO:0000313" key="2">
    <source>
        <dbReference type="EMBL" id="MVW61189.1"/>
    </source>
</evidence>
<dbReference type="EMBL" id="WSES01000004">
    <property type="protein sequence ID" value="MVW61189.1"/>
    <property type="molecule type" value="Genomic_DNA"/>
</dbReference>
<dbReference type="PANTHER" id="PTHR13887:SF41">
    <property type="entry name" value="THIOREDOXIN SUPERFAMILY PROTEIN"/>
    <property type="match status" value="1"/>
</dbReference>
<dbReference type="InterPro" id="IPR001853">
    <property type="entry name" value="DSBA-like_thioredoxin_dom"/>
</dbReference>
<dbReference type="PANTHER" id="PTHR13887">
    <property type="entry name" value="GLUTATHIONE S-TRANSFERASE KAPPA"/>
    <property type="match status" value="1"/>
</dbReference>
<sequence>MSKQMRIDFVSDVSCPWCAIGLKSLEQALERVGGDITVDMHFQPFELNPGMGPEGQDIFEHITEKYGSTPAQQEQSREMIRQRGEAVGFTFDMSKRGRIYNTFDAHRLLHWAEGQGRQQALKEKLFEAYFTLGENPGAHDVLLRAAGEVGLDVEAARQVLASNAYADEVRQLEYYWQRAGIRSVPAIVINQRHLISGGQPPEVFEQALRQIAQQDEELEQDEEPAA</sequence>
<evidence type="ECO:0000259" key="1">
    <source>
        <dbReference type="Pfam" id="PF01323"/>
    </source>
</evidence>
<reference evidence="2 3" key="1">
    <citation type="submission" date="2019-12" db="EMBL/GenBank/DDBJ databases">
        <authorList>
            <person name="Li C."/>
            <person name="Zhao J."/>
        </authorList>
    </citation>
    <scope>NUCLEOTIDE SEQUENCE [LARGE SCALE GENOMIC DNA]</scope>
    <source>
        <strain evidence="2 3">NEAU-DD11</strain>
    </source>
</reference>
<dbReference type="CDD" id="cd03024">
    <property type="entry name" value="DsbA_FrnE"/>
    <property type="match status" value="1"/>
</dbReference>